<protein>
    <recommendedName>
        <fullName evidence="2">Xylose isomerase-like TIM barrel domain-containing protein</fullName>
    </recommendedName>
</protein>
<organism evidence="1">
    <name type="scientific">bioreactor metagenome</name>
    <dbReference type="NCBI Taxonomy" id="1076179"/>
    <lineage>
        <taxon>unclassified sequences</taxon>
        <taxon>metagenomes</taxon>
        <taxon>ecological metagenomes</taxon>
    </lineage>
</organism>
<comment type="caution">
    <text evidence="1">The sequence shown here is derived from an EMBL/GenBank/DDBJ whole genome shotgun (WGS) entry which is preliminary data.</text>
</comment>
<dbReference type="SUPFAM" id="SSF51658">
    <property type="entry name" value="Xylose isomerase-like"/>
    <property type="match status" value="1"/>
</dbReference>
<gene>
    <name evidence="1" type="ORF">SDC9_78293</name>
</gene>
<dbReference type="EMBL" id="VSSQ01006159">
    <property type="protein sequence ID" value="MPM31736.1"/>
    <property type="molecule type" value="Genomic_DNA"/>
</dbReference>
<dbReference type="AlphaFoldDB" id="A0A644YTA9"/>
<sequence length="59" mass="6839">MRDSYYYSPALIGEGVIDSRATLRELEAIGYQGFINIEYEGDRHRADLAIRKVLEYLRA</sequence>
<reference evidence="1" key="1">
    <citation type="submission" date="2019-08" db="EMBL/GenBank/DDBJ databases">
        <authorList>
            <person name="Kucharzyk K."/>
            <person name="Murdoch R.W."/>
            <person name="Higgins S."/>
            <person name="Loffler F."/>
        </authorList>
    </citation>
    <scope>NUCLEOTIDE SEQUENCE</scope>
</reference>
<dbReference type="InterPro" id="IPR036237">
    <property type="entry name" value="Xyl_isomerase-like_sf"/>
</dbReference>
<dbReference type="Gene3D" id="3.20.20.150">
    <property type="entry name" value="Divalent-metal-dependent TIM barrel enzymes"/>
    <property type="match status" value="1"/>
</dbReference>
<name>A0A644YTA9_9ZZZZ</name>
<evidence type="ECO:0008006" key="2">
    <source>
        <dbReference type="Google" id="ProtNLM"/>
    </source>
</evidence>
<proteinExistence type="predicted"/>
<evidence type="ECO:0000313" key="1">
    <source>
        <dbReference type="EMBL" id="MPM31736.1"/>
    </source>
</evidence>
<accession>A0A644YTA9</accession>